<comment type="similarity">
    <text evidence="6">Belongs to the ABC-4 integral membrane protein family.</text>
</comment>
<dbReference type="Proteomes" id="UP000017396">
    <property type="component" value="Chromosome"/>
</dbReference>
<dbReference type="PANTHER" id="PTHR30572">
    <property type="entry name" value="MEMBRANE COMPONENT OF TRANSPORTER-RELATED"/>
    <property type="match status" value="1"/>
</dbReference>
<name>U5QS88_GLOK1</name>
<dbReference type="STRING" id="1183438.GKIL_4324"/>
<dbReference type="Pfam" id="PF12704">
    <property type="entry name" value="MacB_PCD"/>
    <property type="match status" value="2"/>
</dbReference>
<dbReference type="EMBL" id="CP003587">
    <property type="protein sequence ID" value="AGY60570.1"/>
    <property type="molecule type" value="Genomic_DNA"/>
</dbReference>
<sequence>MSVLDLWHGLRYLKRNWSYSMAIVLTLAVAIGANTSVFSAFYTALLKPLPYVDSQQLVIVRETDGGQPVSVSYPNYLDWRGLAHSFSNLSGYALFQAALKDKEKVVPLIGANVDPAFFQTLGVTPRLGRTFNEREDRLGLRVVILSDRAWRQWFAADPGILGRTASLGGQPTTIIGVMPPGFAFPKIADYWIPLGVLVQQSQHLKDSSNFLDRNNRLQLIGIARLRAGTSILSARKEMQGIREQLAKEYPRENKDYGVILLPLREYMNANSSSSLNLLAIAVFLLLMLACINVANLSSAQLITRNREIAIRSALGATQIALLKQLALEGSLLTTASLVGGVVLALGLEGLSRAALPSMQYTLFSWDWPVIVFVTAICFVCSVSAGGLPTLFLTRGLASIPSIKDTQPGTRPIIRRVLEGFVSLQMALALVLLCTAATVGGALWALQSVKPGFQTQSLLSIQTTLDSARYKAAESRKTFSDTVLSKLELQPGVAVSAWTTALPLSGISSYPKVEKIAGRSILQPFTVDYASVSERYFEAMGIPLLAGRVFNKVDSSKSMQVAVINDVFARKYFSNVDPIGQRVKLEIADGWLEIVGVVASVYQRSLAERPGPQLYRPYSQDQWEGVAVVLRTYVNPESLAPAANKTLLGEDPELGIVILSGKQLLEKNLSQARTLTLALATFAFAAIVLSGLGVYGQVTLRISAQTREIGVRLALGATPEAIVRKIIARTLVTVTIGIALGFCLYLLVFSIITSAVIGLQQNSLWLNALLSVALLVVAVIASWLPARSAAALDPLEALRYE</sequence>
<evidence type="ECO:0000256" key="6">
    <source>
        <dbReference type="ARBA" id="ARBA00038076"/>
    </source>
</evidence>
<evidence type="ECO:0000256" key="2">
    <source>
        <dbReference type="ARBA" id="ARBA00022475"/>
    </source>
</evidence>
<keyword evidence="2" id="KW-1003">Cell membrane</keyword>
<dbReference type="HOGENOM" id="CLU_009433_1_0_3"/>
<keyword evidence="3 7" id="KW-0812">Transmembrane</keyword>
<feature type="transmembrane region" description="Helical" evidence="7">
    <location>
        <begin position="420"/>
        <end position="445"/>
    </location>
</feature>
<evidence type="ECO:0000256" key="4">
    <source>
        <dbReference type="ARBA" id="ARBA00022989"/>
    </source>
</evidence>
<feature type="transmembrane region" description="Helical" evidence="7">
    <location>
        <begin position="21"/>
        <end position="45"/>
    </location>
</feature>
<evidence type="ECO:0000256" key="5">
    <source>
        <dbReference type="ARBA" id="ARBA00023136"/>
    </source>
</evidence>
<feature type="transmembrane region" description="Helical" evidence="7">
    <location>
        <begin position="674"/>
        <end position="694"/>
    </location>
</feature>
<feature type="transmembrane region" description="Helical" evidence="7">
    <location>
        <begin position="277"/>
        <end position="296"/>
    </location>
</feature>
<evidence type="ECO:0000259" key="8">
    <source>
        <dbReference type="Pfam" id="PF02687"/>
    </source>
</evidence>
<keyword evidence="5 7" id="KW-0472">Membrane</keyword>
<dbReference type="InterPro" id="IPR003838">
    <property type="entry name" value="ABC3_permease_C"/>
</dbReference>
<keyword evidence="4 7" id="KW-1133">Transmembrane helix</keyword>
<dbReference type="InterPro" id="IPR025857">
    <property type="entry name" value="MacB_PCD"/>
</dbReference>
<dbReference type="GO" id="GO:0005886">
    <property type="term" value="C:plasma membrane"/>
    <property type="evidence" value="ECO:0007669"/>
    <property type="project" value="UniProtKB-SubCell"/>
</dbReference>
<evidence type="ECO:0000256" key="7">
    <source>
        <dbReference type="SAM" id="Phobius"/>
    </source>
</evidence>
<feature type="domain" description="MacB-like periplasmic core" evidence="9">
    <location>
        <begin position="21"/>
        <end position="239"/>
    </location>
</feature>
<feature type="domain" description="MacB-like periplasmic core" evidence="9">
    <location>
        <begin position="443"/>
        <end position="641"/>
    </location>
</feature>
<feature type="domain" description="ABC3 transporter permease C-terminal" evidence="8">
    <location>
        <begin position="680"/>
        <end position="792"/>
    </location>
</feature>
<evidence type="ECO:0000256" key="1">
    <source>
        <dbReference type="ARBA" id="ARBA00004651"/>
    </source>
</evidence>
<dbReference type="PATRIC" id="fig|1183438.3.peg.4249"/>
<dbReference type="GO" id="GO:0005524">
    <property type="term" value="F:ATP binding"/>
    <property type="evidence" value="ECO:0007669"/>
    <property type="project" value="UniProtKB-KW"/>
</dbReference>
<dbReference type="PANTHER" id="PTHR30572:SF4">
    <property type="entry name" value="ABC TRANSPORTER PERMEASE YTRF"/>
    <property type="match status" value="1"/>
</dbReference>
<comment type="subcellular location">
    <subcellularLocation>
        <location evidence="1">Cell membrane</location>
        <topology evidence="1">Multi-pass membrane protein</topology>
    </subcellularLocation>
</comment>
<keyword evidence="10" id="KW-0547">Nucleotide-binding</keyword>
<evidence type="ECO:0000259" key="9">
    <source>
        <dbReference type="Pfam" id="PF12704"/>
    </source>
</evidence>
<feature type="transmembrane region" description="Helical" evidence="7">
    <location>
        <begin position="763"/>
        <end position="783"/>
    </location>
</feature>
<evidence type="ECO:0000256" key="3">
    <source>
        <dbReference type="ARBA" id="ARBA00022692"/>
    </source>
</evidence>
<protein>
    <submittedName>
        <fullName evidence="10">Macrolide transporter ATP-binding /permease protein</fullName>
    </submittedName>
</protein>
<feature type="domain" description="ABC3 transporter permease C-terminal" evidence="8">
    <location>
        <begin position="280"/>
        <end position="393"/>
    </location>
</feature>
<dbReference type="eggNOG" id="COG0577">
    <property type="taxonomic scope" value="Bacteria"/>
</dbReference>
<gene>
    <name evidence="10" type="ORF">GKIL_4324</name>
</gene>
<dbReference type="AlphaFoldDB" id="U5QS88"/>
<dbReference type="NCBIfam" id="TIGR03434">
    <property type="entry name" value="ADOP"/>
    <property type="match status" value="1"/>
</dbReference>
<dbReference type="KEGG" id="glj:GKIL_4324"/>
<dbReference type="Pfam" id="PF02687">
    <property type="entry name" value="FtsX"/>
    <property type="match status" value="2"/>
</dbReference>
<reference evidence="10 11" key="1">
    <citation type="journal article" date="2013" name="PLoS ONE">
        <title>Cultivation and Complete Genome Sequencing of Gloeobacter kilaueensis sp. nov., from a Lava Cave in Kilauea Caldera, Hawai'i.</title>
        <authorList>
            <person name="Saw J.H."/>
            <person name="Schatz M."/>
            <person name="Brown M.V."/>
            <person name="Kunkel D.D."/>
            <person name="Foster J.S."/>
            <person name="Shick H."/>
            <person name="Christensen S."/>
            <person name="Hou S."/>
            <person name="Wan X."/>
            <person name="Donachie S.P."/>
        </authorList>
    </citation>
    <scope>NUCLEOTIDE SEQUENCE [LARGE SCALE GENOMIC DNA]</scope>
    <source>
        <strain evidence="11">JS</strain>
    </source>
</reference>
<dbReference type="GO" id="GO:0022857">
    <property type="term" value="F:transmembrane transporter activity"/>
    <property type="evidence" value="ECO:0007669"/>
    <property type="project" value="TreeGrafter"/>
</dbReference>
<feature type="transmembrane region" description="Helical" evidence="7">
    <location>
        <begin position="325"/>
        <end position="347"/>
    </location>
</feature>
<evidence type="ECO:0000313" key="11">
    <source>
        <dbReference type="Proteomes" id="UP000017396"/>
    </source>
</evidence>
<keyword evidence="11" id="KW-1185">Reference proteome</keyword>
<feature type="transmembrane region" description="Helical" evidence="7">
    <location>
        <begin position="730"/>
        <end position="757"/>
    </location>
</feature>
<organism evidence="10 11">
    <name type="scientific">Gloeobacter kilaueensis (strain ATCC BAA-2537 / CCAP 1431/1 / ULC 316 / JS1)</name>
    <dbReference type="NCBI Taxonomy" id="1183438"/>
    <lineage>
        <taxon>Bacteria</taxon>
        <taxon>Bacillati</taxon>
        <taxon>Cyanobacteriota</taxon>
        <taxon>Cyanophyceae</taxon>
        <taxon>Gloeobacterales</taxon>
        <taxon>Gloeobacteraceae</taxon>
        <taxon>Gloeobacter</taxon>
    </lineage>
</organism>
<accession>U5QS88</accession>
<evidence type="ECO:0000313" key="10">
    <source>
        <dbReference type="EMBL" id="AGY60570.1"/>
    </source>
</evidence>
<proteinExistence type="inferred from homology"/>
<keyword evidence="10" id="KW-0067">ATP-binding</keyword>
<dbReference type="OrthoDB" id="127329at2"/>
<dbReference type="InterPro" id="IPR050250">
    <property type="entry name" value="Macrolide_Exporter_MacB"/>
</dbReference>
<dbReference type="InterPro" id="IPR017800">
    <property type="entry name" value="ADOP"/>
</dbReference>
<feature type="transmembrane region" description="Helical" evidence="7">
    <location>
        <begin position="367"/>
        <end position="393"/>
    </location>
</feature>